<dbReference type="EMBL" id="CP003555">
    <property type="protein sequence ID" value="AFK61675.1"/>
    <property type="molecule type" value="Genomic_DNA"/>
</dbReference>
<evidence type="ECO:0000256" key="1">
    <source>
        <dbReference type="SAM" id="MobiDB-lite"/>
    </source>
</evidence>
<dbReference type="Proteomes" id="UP000005267">
    <property type="component" value="Chromosome"/>
</dbReference>
<dbReference type="AlphaFoldDB" id="I3U9I7"/>
<accession>I3U9I7</accession>
<sequence length="111" mass="11851">MSANPKFLAATAQVDSAAIQALPQSRKIYEQGSRPDIRVPFREISQDDTPTLFGGESNPPLTVYDASGPYTDPTVNIDIRKGCPRFGAPGSTNGRIQKCCPAPVVSMGRNA</sequence>
<reference evidence="4" key="2">
    <citation type="journal article" date="2013" name="PLoS ONE">
        <title>Genome implosion elicits host-confinement in Alcaligenaceae: evidence from the comparative genomics of Tetrathiobacter kashmirensis, a pathogen in the making.</title>
        <authorList>
            <person name="Ghosh W."/>
            <person name="Alam M."/>
            <person name="Roy C."/>
            <person name="Pyne P."/>
            <person name="George A."/>
            <person name="Chakraborty R."/>
            <person name="Majumder S."/>
            <person name="Agarwal A."/>
            <person name="Chakraborty S."/>
            <person name="Majumdar S."/>
            <person name="Gupta S.K."/>
        </authorList>
    </citation>
    <scope>NUCLEOTIDE SEQUENCE [LARGE SCALE GENOMIC DNA]</scope>
    <source>
        <strain evidence="4">WT001</strain>
    </source>
</reference>
<dbReference type="InterPro" id="IPR025747">
    <property type="entry name" value="ThiC-associated_dom"/>
</dbReference>
<dbReference type="Pfam" id="PF13667">
    <property type="entry name" value="ThiC-associated"/>
    <property type="match status" value="1"/>
</dbReference>
<dbReference type="STRING" id="1036672.TKWG_06080"/>
<keyword evidence="4" id="KW-1185">Reference proteome</keyword>
<evidence type="ECO:0000313" key="3">
    <source>
        <dbReference type="EMBL" id="AFK61675.1"/>
    </source>
</evidence>
<organism evidence="3 4">
    <name type="scientific">Advenella kashmirensis (strain DSM 17095 / LMG 22695 / WT001)</name>
    <name type="common">Tetrathiobacter kashmirensis</name>
    <dbReference type="NCBI Taxonomy" id="1036672"/>
    <lineage>
        <taxon>Bacteria</taxon>
        <taxon>Pseudomonadati</taxon>
        <taxon>Pseudomonadota</taxon>
        <taxon>Betaproteobacteria</taxon>
        <taxon>Burkholderiales</taxon>
        <taxon>Alcaligenaceae</taxon>
    </lineage>
</organism>
<feature type="region of interest" description="Disordered" evidence="1">
    <location>
        <begin position="38"/>
        <end position="69"/>
    </location>
</feature>
<reference evidence="3 4" key="1">
    <citation type="journal article" date="2011" name="J. Bacteriol.">
        <title>Whole-genome shotgun sequencing of the sulfur-oxidizing chemoautotroph Tetrathiobacter kashmirensis.</title>
        <authorList>
            <person name="Ghosh W."/>
            <person name="George A."/>
            <person name="Agarwal A."/>
            <person name="Raj P."/>
            <person name="Alam M."/>
            <person name="Pyne P."/>
            <person name="Das Gupta S.K."/>
        </authorList>
    </citation>
    <scope>NUCLEOTIDE SEQUENCE [LARGE SCALE GENOMIC DNA]</scope>
    <source>
        <strain evidence="3 4">WT001</strain>
    </source>
</reference>
<proteinExistence type="predicted"/>
<protein>
    <submittedName>
        <fullName evidence="3">Phosphomethylpyrimidine synthase ThiC</fullName>
    </submittedName>
</protein>
<feature type="domain" description="ThiC-associated" evidence="2">
    <location>
        <begin position="22"/>
        <end position="86"/>
    </location>
</feature>
<name>I3U9I7_ADVKW</name>
<dbReference type="HOGENOM" id="CLU_2152938_0_0_4"/>
<dbReference type="KEGG" id="aka:TKWG_06080"/>
<evidence type="ECO:0000313" key="4">
    <source>
        <dbReference type="Proteomes" id="UP000005267"/>
    </source>
</evidence>
<evidence type="ECO:0000259" key="2">
    <source>
        <dbReference type="Pfam" id="PF13667"/>
    </source>
</evidence>
<gene>
    <name evidence="3" type="ordered locus">TKWG_06080</name>
</gene>